<protein>
    <submittedName>
        <fullName evidence="1">Uncharacterized protein</fullName>
    </submittedName>
</protein>
<dbReference type="Proteomes" id="UP001239111">
    <property type="component" value="Chromosome 2"/>
</dbReference>
<evidence type="ECO:0000313" key="1">
    <source>
        <dbReference type="EMBL" id="KAJ8675042.1"/>
    </source>
</evidence>
<evidence type="ECO:0000313" key="2">
    <source>
        <dbReference type="Proteomes" id="UP001239111"/>
    </source>
</evidence>
<accession>A0ACC2NXW8</accession>
<dbReference type="EMBL" id="CM056742">
    <property type="protein sequence ID" value="KAJ8675042.1"/>
    <property type="molecule type" value="Genomic_DNA"/>
</dbReference>
<sequence length="540" mass="59766">MSTSSEFPSSQRVREGKLGEETDSKSTMRRFNMIPASTEGKLEHEQEPYCKKDGILKRIALVEHWLATSHPSTHLNPEMRTAMTDEQASSSAVPESQPLHVHPRRRGATLPHDPAPNSGWTTLAEGEARVIENFSTSLAKLALNDVSTNSRTQESGSNSVEHEEGPSPSSDEEGSHRDQPRCGPSRGEGGKSSPVSGNGSAASCCNALAEKYGGRGPTNAPIGSRPPRLPRIIMVFIDRDELFEHAENYYLAENTDTEDNLLDFVRGNRRRRRNRDRVARHRERRNVAARREDRLAREREREFNDLIAQVLAPAQHQLIVPHGDDAPAHRRAPRRRARPEPVLEQQPCPAAQIVDRSEPAVGIAAAVVQEREDDAMEMDVQEFPAAARGHYPEGVNDVFDGLLHFAPRPVQQQPAIAPMHEQEHQEYHIDLGGLAEELSALGNEPVAVQVLPEEDDILAALQNDDLPAGGYQAEFLQEVIGEGPALRMRIKRMGVPVVDAPAGLGDLDISISENDNDEQRNEDSGRDTDHTEPLDDEPDR</sequence>
<organism evidence="1 2">
    <name type="scientific">Eretmocerus hayati</name>
    <dbReference type="NCBI Taxonomy" id="131215"/>
    <lineage>
        <taxon>Eukaryota</taxon>
        <taxon>Metazoa</taxon>
        <taxon>Ecdysozoa</taxon>
        <taxon>Arthropoda</taxon>
        <taxon>Hexapoda</taxon>
        <taxon>Insecta</taxon>
        <taxon>Pterygota</taxon>
        <taxon>Neoptera</taxon>
        <taxon>Endopterygota</taxon>
        <taxon>Hymenoptera</taxon>
        <taxon>Apocrita</taxon>
        <taxon>Proctotrupomorpha</taxon>
        <taxon>Chalcidoidea</taxon>
        <taxon>Aphelinidae</taxon>
        <taxon>Aphelininae</taxon>
        <taxon>Eretmocerus</taxon>
    </lineage>
</organism>
<reference evidence="1" key="1">
    <citation type="submission" date="2023-04" db="EMBL/GenBank/DDBJ databases">
        <title>A chromosome-level genome assembly of the parasitoid wasp Eretmocerus hayati.</title>
        <authorList>
            <person name="Zhong Y."/>
            <person name="Liu S."/>
            <person name="Liu Y."/>
        </authorList>
    </citation>
    <scope>NUCLEOTIDE SEQUENCE</scope>
    <source>
        <strain evidence="1">ZJU_SS_LIU_2023</strain>
    </source>
</reference>
<proteinExistence type="predicted"/>
<name>A0ACC2NXW8_9HYME</name>
<keyword evidence="2" id="KW-1185">Reference proteome</keyword>
<gene>
    <name evidence="1" type="ORF">QAD02_010828</name>
</gene>
<comment type="caution">
    <text evidence="1">The sequence shown here is derived from an EMBL/GenBank/DDBJ whole genome shotgun (WGS) entry which is preliminary data.</text>
</comment>